<organism evidence="1 2">
    <name type="scientific">Sporolactobacillus shoreicorticis</name>
    <dbReference type="NCBI Taxonomy" id="1923877"/>
    <lineage>
        <taxon>Bacteria</taxon>
        <taxon>Bacillati</taxon>
        <taxon>Bacillota</taxon>
        <taxon>Bacilli</taxon>
        <taxon>Bacillales</taxon>
        <taxon>Sporolactobacillaceae</taxon>
        <taxon>Sporolactobacillus</taxon>
    </lineage>
</organism>
<name>A0ABW5RZT8_9BACL</name>
<evidence type="ECO:0000313" key="1">
    <source>
        <dbReference type="EMBL" id="MFD2692668.1"/>
    </source>
</evidence>
<evidence type="ECO:0000313" key="2">
    <source>
        <dbReference type="Proteomes" id="UP001597399"/>
    </source>
</evidence>
<dbReference type="Proteomes" id="UP001597399">
    <property type="component" value="Unassembled WGS sequence"/>
</dbReference>
<keyword evidence="2" id="KW-1185">Reference proteome</keyword>
<dbReference type="RefSeq" id="WP_253064267.1">
    <property type="nucleotide sequence ID" value="NZ_JAMXWM010000028.1"/>
</dbReference>
<protein>
    <submittedName>
        <fullName evidence="1">Uncharacterized protein</fullName>
    </submittedName>
</protein>
<sequence>MTEIPRFNFIELQTDRNLGHTEHVYFVTTDVDEAVDHYLHKVREHNPFYMTISSVDGRICVAKSHGLSSDKTKPRIIRMNSDLSRKACNYTLFTNKFIRTVKRKLS</sequence>
<reference evidence="2" key="1">
    <citation type="journal article" date="2019" name="Int. J. Syst. Evol. Microbiol.">
        <title>The Global Catalogue of Microorganisms (GCM) 10K type strain sequencing project: providing services to taxonomists for standard genome sequencing and annotation.</title>
        <authorList>
            <consortium name="The Broad Institute Genomics Platform"/>
            <consortium name="The Broad Institute Genome Sequencing Center for Infectious Disease"/>
            <person name="Wu L."/>
            <person name="Ma J."/>
        </authorList>
    </citation>
    <scope>NUCLEOTIDE SEQUENCE [LARGE SCALE GENOMIC DNA]</scope>
    <source>
        <strain evidence="2">TISTR 2466</strain>
    </source>
</reference>
<gene>
    <name evidence="1" type="ORF">ACFSUE_03275</name>
</gene>
<accession>A0ABW5RZT8</accession>
<dbReference type="EMBL" id="JBHUMQ010000006">
    <property type="protein sequence ID" value="MFD2692668.1"/>
    <property type="molecule type" value="Genomic_DNA"/>
</dbReference>
<proteinExistence type="predicted"/>
<comment type="caution">
    <text evidence="1">The sequence shown here is derived from an EMBL/GenBank/DDBJ whole genome shotgun (WGS) entry which is preliminary data.</text>
</comment>